<protein>
    <submittedName>
        <fullName evidence="6">Transcriptional regulator</fullName>
    </submittedName>
</protein>
<evidence type="ECO:0000256" key="1">
    <source>
        <dbReference type="ARBA" id="ARBA00009437"/>
    </source>
</evidence>
<dbReference type="PANTHER" id="PTHR30419:SF25">
    <property type="entry name" value="HTH-TYPE TRANSCRIPTIONAL REGULATOR YTLI"/>
    <property type="match status" value="1"/>
</dbReference>
<dbReference type="Pfam" id="PF03466">
    <property type="entry name" value="LysR_substrate"/>
    <property type="match status" value="1"/>
</dbReference>
<organism evidence="6 7">
    <name type="scientific">Paenibacillus etheri</name>
    <dbReference type="NCBI Taxonomy" id="1306852"/>
    <lineage>
        <taxon>Bacteria</taxon>
        <taxon>Bacillati</taxon>
        <taxon>Bacillota</taxon>
        <taxon>Bacilli</taxon>
        <taxon>Bacillales</taxon>
        <taxon>Paenibacillaceae</taxon>
        <taxon>Paenibacillus</taxon>
    </lineage>
</organism>
<proteinExistence type="inferred from homology"/>
<keyword evidence="3" id="KW-0238">DNA-binding</keyword>
<dbReference type="PROSITE" id="PS50931">
    <property type="entry name" value="HTH_LYSR"/>
    <property type="match status" value="1"/>
</dbReference>
<dbReference type="AlphaFoldDB" id="A0A0W1AUL9"/>
<accession>A0A0W1AUL9</accession>
<feature type="domain" description="HTH lysR-type" evidence="5">
    <location>
        <begin position="1"/>
        <end position="57"/>
    </location>
</feature>
<keyword evidence="4" id="KW-0804">Transcription</keyword>
<reference evidence="6 7" key="1">
    <citation type="journal article" date="2015" name="Int. Biodeterior. Biodegradation">
        <title>Physiological and genetic screening methods for the isolation of methyl tert-butyl ether-degrading bacteria for bioremediation purposes.</title>
        <authorList>
            <person name="Guisado I.M."/>
            <person name="Purswani J."/>
            <person name="Gonzalez Lopez J."/>
            <person name="Pozo C."/>
        </authorList>
    </citation>
    <scope>NUCLEOTIDE SEQUENCE [LARGE SCALE GENOMIC DNA]</scope>
    <source>
        <strain evidence="6 7">SH7</strain>
    </source>
</reference>
<dbReference type="EMBL" id="LCZJ02000032">
    <property type="protein sequence ID" value="KTD85016.1"/>
    <property type="molecule type" value="Genomic_DNA"/>
</dbReference>
<gene>
    <name evidence="6" type="ORF">UQ64_00595</name>
</gene>
<dbReference type="OrthoDB" id="9803735at2"/>
<dbReference type="FunFam" id="1.10.10.10:FF:000001">
    <property type="entry name" value="LysR family transcriptional regulator"/>
    <property type="match status" value="1"/>
</dbReference>
<dbReference type="CDD" id="cd05466">
    <property type="entry name" value="PBP2_LTTR_substrate"/>
    <property type="match status" value="1"/>
</dbReference>
<dbReference type="Gene3D" id="3.40.190.290">
    <property type="match status" value="1"/>
</dbReference>
<dbReference type="GO" id="GO:0003700">
    <property type="term" value="F:DNA-binding transcription factor activity"/>
    <property type="evidence" value="ECO:0007669"/>
    <property type="project" value="InterPro"/>
</dbReference>
<dbReference type="InterPro" id="IPR000847">
    <property type="entry name" value="LysR_HTH_N"/>
</dbReference>
<dbReference type="InterPro" id="IPR036388">
    <property type="entry name" value="WH-like_DNA-bd_sf"/>
</dbReference>
<name>A0A0W1AUL9_9BACL</name>
<evidence type="ECO:0000256" key="3">
    <source>
        <dbReference type="ARBA" id="ARBA00023125"/>
    </source>
</evidence>
<dbReference type="PANTHER" id="PTHR30419">
    <property type="entry name" value="HTH-TYPE TRANSCRIPTIONAL REGULATOR YBHD"/>
    <property type="match status" value="1"/>
</dbReference>
<sequence>MDLKELMAFKTILQEGTFSRAAEKLNYAQSTITNQIQRLEKELGIQLFHRGWEVELTSAGQVFAAEIDNLIQHWNYVTEITKALQHDEIGTLHIGGIESMMESVLPNALRKFHELKPKMKCNFIQGNTDSLSQLVLQSELDFAICGEPSDLSFFYFEPLYHEKIAFIVDENHPLSGRDDISFREILEYPIIAGGRTCLYYLRLAKQFSRFESKPTLSTISQISAIPHFVRKNPGVGVVLDSTSLMTDIVKIDVELSEPFIQVGILQRRNREYLATSSKKLILQIIKEEIERISNANPTLHI</sequence>
<dbReference type="GO" id="GO:0003677">
    <property type="term" value="F:DNA binding"/>
    <property type="evidence" value="ECO:0007669"/>
    <property type="project" value="UniProtKB-KW"/>
</dbReference>
<evidence type="ECO:0000256" key="2">
    <source>
        <dbReference type="ARBA" id="ARBA00023015"/>
    </source>
</evidence>
<dbReference type="Proteomes" id="UP000054709">
    <property type="component" value="Unassembled WGS sequence"/>
</dbReference>
<dbReference type="PRINTS" id="PR00039">
    <property type="entry name" value="HTHLYSR"/>
</dbReference>
<comment type="caution">
    <text evidence="6">The sequence shown here is derived from an EMBL/GenBank/DDBJ whole genome shotgun (WGS) entry which is preliminary data.</text>
</comment>
<evidence type="ECO:0000259" key="5">
    <source>
        <dbReference type="PROSITE" id="PS50931"/>
    </source>
</evidence>
<dbReference type="Gene3D" id="1.10.10.10">
    <property type="entry name" value="Winged helix-like DNA-binding domain superfamily/Winged helix DNA-binding domain"/>
    <property type="match status" value="1"/>
</dbReference>
<evidence type="ECO:0000313" key="6">
    <source>
        <dbReference type="EMBL" id="KTD85016.1"/>
    </source>
</evidence>
<dbReference type="Pfam" id="PF00126">
    <property type="entry name" value="HTH_1"/>
    <property type="match status" value="1"/>
</dbReference>
<dbReference type="RefSeq" id="WP_060625206.1">
    <property type="nucleotide sequence ID" value="NZ_LCZJ02000032.1"/>
</dbReference>
<comment type="similarity">
    <text evidence="1">Belongs to the LysR transcriptional regulatory family.</text>
</comment>
<dbReference type="InterPro" id="IPR036390">
    <property type="entry name" value="WH_DNA-bd_sf"/>
</dbReference>
<keyword evidence="2" id="KW-0805">Transcription regulation</keyword>
<dbReference type="InterPro" id="IPR005119">
    <property type="entry name" value="LysR_subst-bd"/>
</dbReference>
<dbReference type="SUPFAM" id="SSF46785">
    <property type="entry name" value="Winged helix' DNA-binding domain"/>
    <property type="match status" value="1"/>
</dbReference>
<evidence type="ECO:0000256" key="4">
    <source>
        <dbReference type="ARBA" id="ARBA00023163"/>
    </source>
</evidence>
<dbReference type="SUPFAM" id="SSF53850">
    <property type="entry name" value="Periplasmic binding protein-like II"/>
    <property type="match status" value="1"/>
</dbReference>
<keyword evidence="7" id="KW-1185">Reference proteome</keyword>
<dbReference type="InterPro" id="IPR050950">
    <property type="entry name" value="HTH-type_LysR_regulators"/>
</dbReference>
<evidence type="ECO:0000313" key="7">
    <source>
        <dbReference type="Proteomes" id="UP000054709"/>
    </source>
</evidence>
<dbReference type="GO" id="GO:0005829">
    <property type="term" value="C:cytosol"/>
    <property type="evidence" value="ECO:0007669"/>
    <property type="project" value="TreeGrafter"/>
</dbReference>